<dbReference type="Proteomes" id="UP000000305">
    <property type="component" value="Unassembled WGS sequence"/>
</dbReference>
<protein>
    <submittedName>
        <fullName evidence="2">Uncharacterized protein</fullName>
    </submittedName>
</protein>
<organism evidence="2 3">
    <name type="scientific">Daphnia pulex</name>
    <name type="common">Water flea</name>
    <dbReference type="NCBI Taxonomy" id="6669"/>
    <lineage>
        <taxon>Eukaryota</taxon>
        <taxon>Metazoa</taxon>
        <taxon>Ecdysozoa</taxon>
        <taxon>Arthropoda</taxon>
        <taxon>Crustacea</taxon>
        <taxon>Branchiopoda</taxon>
        <taxon>Diplostraca</taxon>
        <taxon>Cladocera</taxon>
        <taxon>Anomopoda</taxon>
        <taxon>Daphniidae</taxon>
        <taxon>Daphnia</taxon>
    </lineage>
</organism>
<name>E9GJY0_DAPPU</name>
<gene>
    <name evidence="2" type="ORF">DAPPUDRAFT_103709</name>
</gene>
<evidence type="ECO:0000313" key="3">
    <source>
        <dbReference type="Proteomes" id="UP000000305"/>
    </source>
</evidence>
<dbReference type="InParanoid" id="E9GJY0"/>
<keyword evidence="3" id="KW-1185">Reference proteome</keyword>
<dbReference type="AlphaFoldDB" id="E9GJY0"/>
<reference evidence="2 3" key="1">
    <citation type="journal article" date="2011" name="Science">
        <title>The ecoresponsive genome of Daphnia pulex.</title>
        <authorList>
            <person name="Colbourne J.K."/>
            <person name="Pfrender M.E."/>
            <person name="Gilbert D."/>
            <person name="Thomas W.K."/>
            <person name="Tucker A."/>
            <person name="Oakley T.H."/>
            <person name="Tokishita S."/>
            <person name="Aerts A."/>
            <person name="Arnold G.J."/>
            <person name="Basu M.K."/>
            <person name="Bauer D.J."/>
            <person name="Caceres C.E."/>
            <person name="Carmel L."/>
            <person name="Casola C."/>
            <person name="Choi J.H."/>
            <person name="Detter J.C."/>
            <person name="Dong Q."/>
            <person name="Dusheyko S."/>
            <person name="Eads B.D."/>
            <person name="Frohlich T."/>
            <person name="Geiler-Samerotte K.A."/>
            <person name="Gerlach D."/>
            <person name="Hatcher P."/>
            <person name="Jogdeo S."/>
            <person name="Krijgsveld J."/>
            <person name="Kriventseva E.V."/>
            <person name="Kultz D."/>
            <person name="Laforsch C."/>
            <person name="Lindquist E."/>
            <person name="Lopez J."/>
            <person name="Manak J.R."/>
            <person name="Muller J."/>
            <person name="Pangilinan J."/>
            <person name="Patwardhan R.P."/>
            <person name="Pitluck S."/>
            <person name="Pritham E.J."/>
            <person name="Rechtsteiner A."/>
            <person name="Rho M."/>
            <person name="Rogozin I.B."/>
            <person name="Sakarya O."/>
            <person name="Salamov A."/>
            <person name="Schaack S."/>
            <person name="Shapiro H."/>
            <person name="Shiga Y."/>
            <person name="Skalitzky C."/>
            <person name="Smith Z."/>
            <person name="Souvorov A."/>
            <person name="Sung W."/>
            <person name="Tang Z."/>
            <person name="Tsuchiya D."/>
            <person name="Tu H."/>
            <person name="Vos H."/>
            <person name="Wang M."/>
            <person name="Wolf Y.I."/>
            <person name="Yamagata H."/>
            <person name="Yamada T."/>
            <person name="Ye Y."/>
            <person name="Shaw J.R."/>
            <person name="Andrews J."/>
            <person name="Crease T.J."/>
            <person name="Tang H."/>
            <person name="Lucas S.M."/>
            <person name="Robertson H.M."/>
            <person name="Bork P."/>
            <person name="Koonin E.V."/>
            <person name="Zdobnov E.M."/>
            <person name="Grigoriev I.V."/>
            <person name="Lynch M."/>
            <person name="Boore J.L."/>
        </authorList>
    </citation>
    <scope>NUCLEOTIDE SEQUENCE [LARGE SCALE GENOMIC DNA]</scope>
</reference>
<dbReference type="HOGENOM" id="CLU_1016563_0_0_1"/>
<dbReference type="KEGG" id="dpx:DAPPUDRAFT_103709"/>
<evidence type="ECO:0000256" key="1">
    <source>
        <dbReference type="SAM" id="MobiDB-lite"/>
    </source>
</evidence>
<accession>E9GJY0</accession>
<proteinExistence type="predicted"/>
<sequence>MHLSSGRRTSEEIPYSQNLFCRQAWLPSDKPSPVAPYINRTFDPFGVSLVRSLACAYNRVTVVWLFLTLNTPLTAPLVLTPLTHHHKLVNVPVLDFKTCRESTRRNIRCQAPAATPPRTRRPDNPQRDHLHRGRKQQFSQNYETSDKRLTRSSYIAKRKEVTGQVYHFLKQYTFELHKKEFGSSVYLTGEAKDKVLENLGTYFVELKGDPNKFNPLLQSVREAHSREVDFRNKAFKIFKRELLFKQLALDEYAKNLEQDVANETKKTEKEVKHF</sequence>
<dbReference type="EMBL" id="GL732548">
    <property type="protein sequence ID" value="EFX80244.1"/>
    <property type="molecule type" value="Genomic_DNA"/>
</dbReference>
<feature type="region of interest" description="Disordered" evidence="1">
    <location>
        <begin position="107"/>
        <end position="146"/>
    </location>
</feature>
<evidence type="ECO:0000313" key="2">
    <source>
        <dbReference type="EMBL" id="EFX80244.1"/>
    </source>
</evidence>